<feature type="compositionally biased region" description="Basic and acidic residues" evidence="1">
    <location>
        <begin position="258"/>
        <end position="268"/>
    </location>
</feature>
<evidence type="ECO:0000256" key="1">
    <source>
        <dbReference type="SAM" id="MobiDB-lite"/>
    </source>
</evidence>
<feature type="compositionally biased region" description="Polar residues" evidence="1">
    <location>
        <begin position="394"/>
        <end position="420"/>
    </location>
</feature>
<dbReference type="InterPro" id="IPR059024">
    <property type="entry name" value="SYNRG_C"/>
</dbReference>
<protein>
    <recommendedName>
        <fullName evidence="2">Synergin gamma C-terminal domain-containing protein</fullName>
    </recommendedName>
</protein>
<evidence type="ECO:0000313" key="3">
    <source>
        <dbReference type="EMBL" id="NDV29115.1"/>
    </source>
</evidence>
<feature type="region of interest" description="Disordered" evidence="1">
    <location>
        <begin position="258"/>
        <end position="317"/>
    </location>
</feature>
<sequence>MNGGPTGLTGAPPPLDVFGGLGGGAPMTSGNSAINTPLTTPINPLMNGGLNGVLGGSPSGMNGGVSGVLSGPMASGLGVNGGVLMNGGVPGVLSGSMPSGMTGVSGVLSSPLTNGAGVNGAVLSGGMPNGMTSAGGVVMGGPTGEFSGGMIGGVYGGMRAEMNPVAASNPVDVFGGLGGGLGGGGNGMSGNGMAGPYSEDAFTKKPIDWTDTNKFRSLFAETAAKQKEEDHKRKLQYLEHFGGHPELHLESEFEIPDDTQKKQEDKDGLQVNGVPHPNENQQDEWGDFELVPTQETTQTQSQVNTNPSITPTQPIPVETIPVQDFSTLFERKQHQDTAKTSQGSKDWGTLPLFTNPPILSETFPGFPSSIPPSEAPNPLDVIFKEPSKPAGTLPPSNNPEFETISFTPSISSNPSPTKPNLSGLFKLPETQTPNPADKFEVQPIQPPTNQTTLQSSPLSVFITPSESPTKKPASSGLPDIFSQQSPSSTQSDITFTQPVTSLNTLDTMFSSSPPKPLSNINESPIKSTQPAKKDTLFKEDLQKDLFPATSLHNQDDEFDEFDSFVSTENPSATKIESSGEAFASPFGSNEGFLSGSKISSAPIISSGFPGFETYGSTLPKDNLSQNVPKISSTPIISSDFPGFETFGTPLPVEKPTVTKQFNNIENTGTQIFPEPQLSKDPFGGIENPSQKLPTDLFGEFEKPVQKLPNDLFGIENPSQKLTNDPFGGMEKPTQKLSDLPFGGIENPSNNGIGLSVKPLESKLEINNTMQFNTSQPVLSQEANKAKSKSDADFDEFDDFGEYVSGDIESFPEFETPPQKTNEAIAGIPASFTDPMTLSAPEILNNTNDEVPGPTKSTTSGERQVEEVNVLPKVGEVENVTAKRDESNLACDAKLILEERFEEAMAYRDHMKYHPIVTNLQAQYEEEKKNMKILESIETKQKLDKLSKYLVPKDTQDQWLQKNPNNNILKFKDMEDKLITAIGEKKSSLWLNKFRNIQIKTTTDTELENIALQKHIAENLMRILLSNQPIQNLNEETLKKYKLVLKAVISQFKETDNWFSLINQKANPNSRNELLQQIETHQKVKEYFQGLRNVYLVGKRVTSSAIFEESLVDGSKQSIIDQDLKDLLSQFHQQWQQLSTNAAKINLDKGLATEFEEPIPMLSSSSKKCNICTCYIRKLESPIHWVGKDYHLECLNFWTNKIDHQPI</sequence>
<proteinExistence type="predicted"/>
<evidence type="ECO:0000259" key="2">
    <source>
        <dbReference type="Pfam" id="PF25999"/>
    </source>
</evidence>
<feature type="region of interest" description="Disordered" evidence="1">
    <location>
        <begin position="332"/>
        <end position="531"/>
    </location>
</feature>
<feature type="domain" description="Synergin gamma C-terminal" evidence="2">
    <location>
        <begin position="1069"/>
        <end position="1205"/>
    </location>
</feature>
<accession>A0A6B2KWW7</accession>
<dbReference type="AlphaFoldDB" id="A0A6B2KWW7"/>
<dbReference type="EMBL" id="GIBP01000146">
    <property type="protein sequence ID" value="NDV29115.1"/>
    <property type="molecule type" value="Transcribed_RNA"/>
</dbReference>
<dbReference type="Pfam" id="PF25999">
    <property type="entry name" value="SYNRG_C"/>
    <property type="match status" value="1"/>
</dbReference>
<feature type="compositionally biased region" description="Polar residues" evidence="1">
    <location>
        <begin position="447"/>
        <end position="467"/>
    </location>
</feature>
<reference evidence="3" key="1">
    <citation type="journal article" date="2020" name="J. Eukaryot. Microbiol.">
        <title>De novo Sequencing, Assembly and Annotation of the Transcriptome for the Free-Living Testate Amoeba Arcella intermedia.</title>
        <authorList>
            <person name="Ribeiro G.M."/>
            <person name="Porfirio-Sousa A.L."/>
            <person name="Maurer-Alcala X.X."/>
            <person name="Katz L.A."/>
            <person name="Lahr D.J.G."/>
        </authorList>
    </citation>
    <scope>NUCLEOTIDE SEQUENCE</scope>
</reference>
<name>A0A6B2KWW7_9EUKA</name>
<organism evidence="3">
    <name type="scientific">Arcella intermedia</name>
    <dbReference type="NCBI Taxonomy" id="1963864"/>
    <lineage>
        <taxon>Eukaryota</taxon>
        <taxon>Amoebozoa</taxon>
        <taxon>Tubulinea</taxon>
        <taxon>Elardia</taxon>
        <taxon>Arcellinida</taxon>
        <taxon>Sphaerothecina</taxon>
        <taxon>Arcellidae</taxon>
        <taxon>Arcella</taxon>
    </lineage>
</organism>
<feature type="compositionally biased region" description="Polar residues" evidence="1">
    <location>
        <begin position="481"/>
        <end position="530"/>
    </location>
</feature>
<feature type="compositionally biased region" description="Polar residues" evidence="1">
    <location>
        <begin position="293"/>
        <end position="312"/>
    </location>
</feature>